<protein>
    <submittedName>
        <fullName evidence="1">Uncharacterized protein</fullName>
    </submittedName>
</protein>
<gene>
    <name evidence="1" type="ORF">ASPFODRAFT_66337</name>
</gene>
<dbReference type="Proteomes" id="UP000184063">
    <property type="component" value="Unassembled WGS sequence"/>
</dbReference>
<sequence>MMLLRELLAGLGTRVVATGLDFSGTGVGSTHAWNLWVELAYERGEMCGFLVIIQRAWLSFNRYYYSSKANVEGSLFTLICKSSEKESTETQTQDLFTDGGPKIRTDGPPSIWSSPIEFRSVMLWDVQIPNSEVSVDICISALHCIALHWIMLCSAHLTDLAETIP</sequence>
<name>A0A1M3TYJ0_ASPLC</name>
<dbReference type="AlphaFoldDB" id="A0A1M3TYJ0"/>
<proteinExistence type="predicted"/>
<dbReference type="EMBL" id="KV878236">
    <property type="protein sequence ID" value="OJZ91805.1"/>
    <property type="molecule type" value="Genomic_DNA"/>
</dbReference>
<organism evidence="1 2">
    <name type="scientific">Aspergillus luchuensis (strain CBS 106.47)</name>
    <dbReference type="NCBI Taxonomy" id="1137211"/>
    <lineage>
        <taxon>Eukaryota</taxon>
        <taxon>Fungi</taxon>
        <taxon>Dikarya</taxon>
        <taxon>Ascomycota</taxon>
        <taxon>Pezizomycotina</taxon>
        <taxon>Eurotiomycetes</taxon>
        <taxon>Eurotiomycetidae</taxon>
        <taxon>Eurotiales</taxon>
        <taxon>Aspergillaceae</taxon>
        <taxon>Aspergillus</taxon>
        <taxon>Aspergillus subgen. Circumdati</taxon>
    </lineage>
</organism>
<accession>A0A1M3TYJ0</accession>
<evidence type="ECO:0000313" key="1">
    <source>
        <dbReference type="EMBL" id="OJZ91805.1"/>
    </source>
</evidence>
<reference evidence="2" key="1">
    <citation type="journal article" date="2017" name="Genome Biol.">
        <title>Comparative genomics reveals high biological diversity and specific adaptations in the industrially and medically important fungal genus Aspergillus.</title>
        <authorList>
            <person name="de Vries R.P."/>
            <person name="Riley R."/>
            <person name="Wiebenga A."/>
            <person name="Aguilar-Osorio G."/>
            <person name="Amillis S."/>
            <person name="Uchima C.A."/>
            <person name="Anderluh G."/>
            <person name="Asadollahi M."/>
            <person name="Askin M."/>
            <person name="Barry K."/>
            <person name="Battaglia E."/>
            <person name="Bayram O."/>
            <person name="Benocci T."/>
            <person name="Braus-Stromeyer S.A."/>
            <person name="Caldana C."/>
            <person name="Canovas D."/>
            <person name="Cerqueira G.C."/>
            <person name="Chen F."/>
            <person name="Chen W."/>
            <person name="Choi C."/>
            <person name="Clum A."/>
            <person name="Dos Santos R.A."/>
            <person name="Damasio A.R."/>
            <person name="Diallinas G."/>
            <person name="Emri T."/>
            <person name="Fekete E."/>
            <person name="Flipphi M."/>
            <person name="Freyberg S."/>
            <person name="Gallo A."/>
            <person name="Gournas C."/>
            <person name="Habgood R."/>
            <person name="Hainaut M."/>
            <person name="Harispe M.L."/>
            <person name="Henrissat B."/>
            <person name="Hilden K.S."/>
            <person name="Hope R."/>
            <person name="Hossain A."/>
            <person name="Karabika E."/>
            <person name="Karaffa L."/>
            <person name="Karanyi Z."/>
            <person name="Krasevec N."/>
            <person name="Kuo A."/>
            <person name="Kusch H."/>
            <person name="LaButti K."/>
            <person name="Lagendijk E.L."/>
            <person name="Lapidus A."/>
            <person name="Levasseur A."/>
            <person name="Lindquist E."/>
            <person name="Lipzen A."/>
            <person name="Logrieco A.F."/>
            <person name="MacCabe A."/>
            <person name="Maekelae M.R."/>
            <person name="Malavazi I."/>
            <person name="Melin P."/>
            <person name="Meyer V."/>
            <person name="Mielnichuk N."/>
            <person name="Miskei M."/>
            <person name="Molnar A.P."/>
            <person name="Mule G."/>
            <person name="Ngan C.Y."/>
            <person name="Orejas M."/>
            <person name="Orosz E."/>
            <person name="Ouedraogo J.P."/>
            <person name="Overkamp K.M."/>
            <person name="Park H.-S."/>
            <person name="Perrone G."/>
            <person name="Piumi F."/>
            <person name="Punt P.J."/>
            <person name="Ram A.F."/>
            <person name="Ramon A."/>
            <person name="Rauscher S."/>
            <person name="Record E."/>
            <person name="Riano-Pachon D.M."/>
            <person name="Robert V."/>
            <person name="Roehrig J."/>
            <person name="Ruller R."/>
            <person name="Salamov A."/>
            <person name="Salih N.S."/>
            <person name="Samson R.A."/>
            <person name="Sandor E."/>
            <person name="Sanguinetti M."/>
            <person name="Schuetze T."/>
            <person name="Sepcic K."/>
            <person name="Shelest E."/>
            <person name="Sherlock G."/>
            <person name="Sophianopoulou V."/>
            <person name="Squina F.M."/>
            <person name="Sun H."/>
            <person name="Susca A."/>
            <person name="Todd R.B."/>
            <person name="Tsang A."/>
            <person name="Unkles S.E."/>
            <person name="van de Wiele N."/>
            <person name="van Rossen-Uffink D."/>
            <person name="Oliveira J.V."/>
            <person name="Vesth T.C."/>
            <person name="Visser J."/>
            <person name="Yu J.-H."/>
            <person name="Zhou M."/>
            <person name="Andersen M.R."/>
            <person name="Archer D.B."/>
            <person name="Baker S.E."/>
            <person name="Benoit I."/>
            <person name="Brakhage A.A."/>
            <person name="Braus G.H."/>
            <person name="Fischer R."/>
            <person name="Frisvad J.C."/>
            <person name="Goldman G.H."/>
            <person name="Houbraken J."/>
            <person name="Oakley B."/>
            <person name="Pocsi I."/>
            <person name="Scazzocchio C."/>
            <person name="Seiboth B."/>
            <person name="vanKuyk P.A."/>
            <person name="Wortman J."/>
            <person name="Dyer P.S."/>
            <person name="Grigoriev I.V."/>
        </authorList>
    </citation>
    <scope>NUCLEOTIDE SEQUENCE [LARGE SCALE GENOMIC DNA]</scope>
    <source>
        <strain evidence="2">CBS 106.47</strain>
    </source>
</reference>
<dbReference type="VEuPathDB" id="FungiDB:ASPFODRAFT_66337"/>
<evidence type="ECO:0000313" key="2">
    <source>
        <dbReference type="Proteomes" id="UP000184063"/>
    </source>
</evidence>